<feature type="region of interest" description="Disordered" evidence="2">
    <location>
        <begin position="323"/>
        <end position="353"/>
    </location>
</feature>
<dbReference type="SMART" id="SM00164">
    <property type="entry name" value="TBC"/>
    <property type="match status" value="1"/>
</dbReference>
<feature type="compositionally biased region" description="Basic and acidic residues" evidence="2">
    <location>
        <begin position="460"/>
        <end position="471"/>
    </location>
</feature>
<keyword evidence="1" id="KW-0343">GTPase activation</keyword>
<evidence type="ECO:0000259" key="3">
    <source>
        <dbReference type="PROSITE" id="PS50086"/>
    </source>
</evidence>
<dbReference type="GO" id="GO:0031267">
    <property type="term" value="F:small GTPase binding"/>
    <property type="evidence" value="ECO:0007669"/>
    <property type="project" value="TreeGrafter"/>
</dbReference>
<dbReference type="AlphaFoldDB" id="A0A8T2INS4"/>
<dbReference type="FunFam" id="1.10.472.80:FF:000008">
    <property type="entry name" value="TBC1 domain family member 10A"/>
    <property type="match status" value="1"/>
</dbReference>
<dbReference type="Proteomes" id="UP000812440">
    <property type="component" value="Chromosome 9"/>
</dbReference>
<evidence type="ECO:0000313" key="5">
    <source>
        <dbReference type="Proteomes" id="UP000812440"/>
    </source>
</evidence>
<protein>
    <recommendedName>
        <fullName evidence="3">Rab-GAP TBC domain-containing protein</fullName>
    </recommendedName>
</protein>
<keyword evidence="5" id="KW-1185">Reference proteome</keyword>
<dbReference type="SUPFAM" id="SSF47923">
    <property type="entry name" value="Ypt/Rab-GAP domain of gyp1p"/>
    <property type="match status" value="2"/>
</dbReference>
<proteinExistence type="predicted"/>
<feature type="region of interest" description="Disordered" evidence="2">
    <location>
        <begin position="970"/>
        <end position="1137"/>
    </location>
</feature>
<feature type="region of interest" description="Disordered" evidence="2">
    <location>
        <begin position="153"/>
        <end position="201"/>
    </location>
</feature>
<feature type="compositionally biased region" description="Polar residues" evidence="2">
    <location>
        <begin position="491"/>
        <end position="502"/>
    </location>
</feature>
<reference evidence="4" key="1">
    <citation type="thesis" date="2020" institute="ProQuest LLC" country="789 East Eisenhower Parkway, Ann Arbor, MI, USA">
        <title>Comparative Genomics and Chromosome Evolution.</title>
        <authorList>
            <person name="Mudd A.B."/>
        </authorList>
    </citation>
    <scope>NUCLEOTIDE SEQUENCE</scope>
    <source>
        <strain evidence="4">Female2</strain>
        <tissue evidence="4">Blood</tissue>
    </source>
</reference>
<dbReference type="GO" id="GO:0005096">
    <property type="term" value="F:GTPase activator activity"/>
    <property type="evidence" value="ECO:0007669"/>
    <property type="project" value="UniProtKB-KW"/>
</dbReference>
<feature type="compositionally biased region" description="Low complexity" evidence="2">
    <location>
        <begin position="1"/>
        <end position="10"/>
    </location>
</feature>
<feature type="domain" description="Rab-GAP TBC" evidence="3">
    <location>
        <begin position="681"/>
        <end position="869"/>
    </location>
</feature>
<dbReference type="PROSITE" id="PS50086">
    <property type="entry name" value="TBC_RABGAP"/>
    <property type="match status" value="1"/>
</dbReference>
<evidence type="ECO:0000256" key="2">
    <source>
        <dbReference type="SAM" id="MobiDB-lite"/>
    </source>
</evidence>
<feature type="compositionally biased region" description="Basic and acidic residues" evidence="2">
    <location>
        <begin position="23"/>
        <end position="41"/>
    </location>
</feature>
<sequence length="1137" mass="126330">MELPPGHGSSPPGPRPVPPPRRSSVDRRQLSPLRREVKGDVGDATNVEQRGFWEAGSDVNGGSVAWKGQRKEGGVTQRVVIVMHSSVAAPAGLEVPREETPHQSQVISPELGKGQEGTRQNVAMSGLCVTTAQEGGSSGIECRDVTDLTQDGGASYQRNFPQDVGVSHDASQREKASLDATSLDRAGHEENSGQVPLLNRDTGNRLSLQEGRAVAQKDTGSPKHGYPIRESHGALCVKSQSQNFESLGMTKQDDQDGLIISAPPHQNNTRQVTIKHESSIALEQDSISQITLQQHSFSGQTQQGTAIGLASLNDVASIVSQQDNKSNTTLQQDSTNHASKETLQLESGSPTTLQHDRAIDSIAKVKIESFVTMQAESISQSHVTVQQSSGLLTKQSAPLSQEAVLQDIVLPITVLSQQDNMPSGDKAQQQSNVIITQDTNMDPNVKKEQNSVMKCNVVQPEDRTAEKDVKVVQDGSSHSVVVSKQVGPIPSLQNRTNNSIKEQSPASSGPSVSSYGTGGAMLSPSRVLDPSSPQRNISSKPPLPTPIRSNLYPGSQVSASEQELSLRQETASLSSYRMKAPAPDTLSYLDSVSLMSGTLESLTILDDASSLGSDSEINGIPYRKTDKYGFLGGTQYSGIGESSISVEIARQRELKWLDMFSHWDKWLSRRFQKVKLRCRKGIPSSLRARAWQLLSGSEELLKKNMGKFEEMERQPGDPKWLDVIEKDLHRQFPFHEMFAARGGHGQQDLYRILKAYTVYRPEEGYCQAQAPVAAVLLMHMPAEQAFWCLVQICDKYLPGYYSAGLEAIQLDGEIYFALLRKVCPMAYRHLKKFKIDPILYMTEWFMCIFSRTLPWASVLRVWDMFFCEGIKIVFRVGLVLLKHTLGSVEKLRSCQGMYETMEKLRSLPQQYMQEEFLLPEVSALPITDALIERESNTQLQKWKENRGELQYRPSRRLHGARQIHEERVRLNPSLSGSRLSLSSLRRPSPPPTPALQPESVVVSEGLRPVLPSPTSNKTPLVPPKDTTKKMKEKQKEQVKKKEKEGKEEKERERKREKEEKLKEKEKEKQREKEERQREKERRGQKDKEKTEGKQKKERKFSFRRKDASSPATDAAKKAGKGAADSAAGAGAVQDTYF</sequence>
<dbReference type="OrthoDB" id="159449at2759"/>
<dbReference type="Pfam" id="PF00566">
    <property type="entry name" value="RabGAP-TBC"/>
    <property type="match status" value="1"/>
</dbReference>
<dbReference type="PANTHER" id="PTHR47219:SF17">
    <property type="entry name" value="TBC1 DOMAIN FAMILY MEMBER 10B"/>
    <property type="match status" value="1"/>
</dbReference>
<dbReference type="Gene3D" id="1.10.472.80">
    <property type="entry name" value="Ypt/Rab-GAP domain of gyp1p, domain 3"/>
    <property type="match status" value="1"/>
</dbReference>
<feature type="region of interest" description="Disordered" evidence="2">
    <location>
        <begin position="1"/>
        <end position="45"/>
    </location>
</feature>
<organism evidence="4 5">
    <name type="scientific">Hymenochirus boettgeri</name>
    <name type="common">Congo dwarf clawed frog</name>
    <dbReference type="NCBI Taxonomy" id="247094"/>
    <lineage>
        <taxon>Eukaryota</taxon>
        <taxon>Metazoa</taxon>
        <taxon>Chordata</taxon>
        <taxon>Craniata</taxon>
        <taxon>Vertebrata</taxon>
        <taxon>Euteleostomi</taxon>
        <taxon>Amphibia</taxon>
        <taxon>Batrachia</taxon>
        <taxon>Anura</taxon>
        <taxon>Pipoidea</taxon>
        <taxon>Pipidae</taxon>
        <taxon>Pipinae</taxon>
        <taxon>Hymenochirus</taxon>
    </lineage>
</organism>
<dbReference type="Gene3D" id="1.10.10.750">
    <property type="entry name" value="Ypt/Rab-GAP domain of gyp1p, domain 1"/>
    <property type="match status" value="1"/>
</dbReference>
<name>A0A8T2INS4_9PIPI</name>
<dbReference type="EMBL" id="JAACNH010000009">
    <property type="protein sequence ID" value="KAG8433453.1"/>
    <property type="molecule type" value="Genomic_DNA"/>
</dbReference>
<gene>
    <name evidence="4" type="ORF">GDO86_017653</name>
</gene>
<dbReference type="GO" id="GO:0005886">
    <property type="term" value="C:plasma membrane"/>
    <property type="evidence" value="ECO:0007669"/>
    <property type="project" value="UniProtKB-ARBA"/>
</dbReference>
<feature type="compositionally biased region" description="Polar residues" evidence="2">
    <location>
        <begin position="552"/>
        <end position="566"/>
    </location>
</feature>
<dbReference type="InterPro" id="IPR000195">
    <property type="entry name" value="Rab-GAP-TBC_dom"/>
</dbReference>
<accession>A0A8T2INS4</accession>
<feature type="region of interest" description="Disordered" evidence="2">
    <location>
        <begin position="460"/>
        <end position="566"/>
    </location>
</feature>
<dbReference type="InterPro" id="IPR050302">
    <property type="entry name" value="Rab_GAP_TBC_domain"/>
</dbReference>
<feature type="compositionally biased region" description="Basic and acidic residues" evidence="2">
    <location>
        <begin position="1025"/>
        <end position="1107"/>
    </location>
</feature>
<dbReference type="PANTHER" id="PTHR47219">
    <property type="entry name" value="RAB GTPASE-ACTIVATING PROTEIN 1-LIKE"/>
    <property type="match status" value="1"/>
</dbReference>
<evidence type="ECO:0000256" key="1">
    <source>
        <dbReference type="ARBA" id="ARBA00022468"/>
    </source>
</evidence>
<dbReference type="FunFam" id="1.10.8.270:FF:000007">
    <property type="entry name" value="TBC1 domain family member 10A"/>
    <property type="match status" value="1"/>
</dbReference>
<feature type="compositionally biased region" description="Low complexity" evidence="2">
    <location>
        <begin position="1120"/>
        <end position="1131"/>
    </location>
</feature>
<evidence type="ECO:0000313" key="4">
    <source>
        <dbReference type="EMBL" id="KAG8433453.1"/>
    </source>
</evidence>
<feature type="compositionally biased region" description="Low complexity" evidence="2">
    <location>
        <begin position="504"/>
        <end position="515"/>
    </location>
</feature>
<dbReference type="FunFam" id="1.10.10.750:FF:000001">
    <property type="entry name" value="TBC1 domain family member 10A"/>
    <property type="match status" value="1"/>
</dbReference>
<dbReference type="InterPro" id="IPR035969">
    <property type="entry name" value="Rab-GAP_TBC_sf"/>
</dbReference>
<feature type="compositionally biased region" description="Pro residues" evidence="2">
    <location>
        <begin position="11"/>
        <end position="21"/>
    </location>
</feature>
<dbReference type="Gene3D" id="1.10.8.270">
    <property type="entry name" value="putative rabgap domain of human tbc1 domain family member 14 like domains"/>
    <property type="match status" value="1"/>
</dbReference>
<feature type="compositionally biased region" description="Low complexity" evidence="2">
    <location>
        <begin position="970"/>
        <end position="986"/>
    </location>
</feature>
<comment type="caution">
    <text evidence="4">The sequence shown here is derived from an EMBL/GenBank/DDBJ whole genome shotgun (WGS) entry which is preliminary data.</text>
</comment>